<protein>
    <recommendedName>
        <fullName evidence="1">Fibronectin type-III domain-containing protein</fullName>
    </recommendedName>
</protein>
<dbReference type="CDD" id="cd00063">
    <property type="entry name" value="FN3"/>
    <property type="match status" value="1"/>
</dbReference>
<dbReference type="RefSeq" id="WP_016269174.1">
    <property type="nucleotide sequence ID" value="NZ_KE159460.1"/>
</dbReference>
<dbReference type="InterPro" id="IPR008979">
    <property type="entry name" value="Galactose-bd-like_sf"/>
</dbReference>
<dbReference type="InterPro" id="IPR003961">
    <property type="entry name" value="FN3_dom"/>
</dbReference>
<evidence type="ECO:0000313" key="2">
    <source>
        <dbReference type="EMBL" id="EOR99665.1"/>
    </source>
</evidence>
<dbReference type="SUPFAM" id="SSF49265">
    <property type="entry name" value="Fibronectin type III"/>
    <property type="match status" value="1"/>
</dbReference>
<accession>R9H7C8</accession>
<dbReference type="PROSITE" id="PS51257">
    <property type="entry name" value="PROKAR_LIPOPROTEIN"/>
    <property type="match status" value="1"/>
</dbReference>
<dbReference type="InterPro" id="IPR032527">
    <property type="entry name" value="DUF4959"/>
</dbReference>
<proteinExistence type="predicted"/>
<reference evidence="2 3" key="1">
    <citation type="submission" date="2013-04" db="EMBL/GenBank/DDBJ databases">
        <title>The Genome Sequence of Bacteroides thetaiotaomicron dnLKV9.</title>
        <authorList>
            <consortium name="The Broad Institute Genomics Platform"/>
            <consortium name="The Broad Institute Genome Sequencing Center for Infectious Disease"/>
            <person name="Earl A."/>
            <person name="Xavier R."/>
            <person name="Kuhn K."/>
            <person name="Stappenbeck T."/>
            <person name="Walker B."/>
            <person name="Young S."/>
            <person name="Zeng Q."/>
            <person name="Gargeya S."/>
            <person name="Fitzgerald M."/>
            <person name="Haas B."/>
            <person name="Abouelleil A."/>
            <person name="Allen A.W."/>
            <person name="Alvarado L."/>
            <person name="Arachchi H.M."/>
            <person name="Berlin A.M."/>
            <person name="Chapman S.B."/>
            <person name="Gainer-Dewar J."/>
            <person name="Goldberg J."/>
            <person name="Griggs A."/>
            <person name="Gujja S."/>
            <person name="Hansen M."/>
            <person name="Howarth C."/>
            <person name="Imamovic A."/>
            <person name="Ireland A."/>
            <person name="Larimer J."/>
            <person name="McCowan C."/>
            <person name="Murphy C."/>
            <person name="Pearson M."/>
            <person name="Poon T.W."/>
            <person name="Priest M."/>
            <person name="Roberts A."/>
            <person name="Saif S."/>
            <person name="Shea T."/>
            <person name="Sisk P."/>
            <person name="Sykes S."/>
            <person name="Wortman J."/>
            <person name="Nusbaum C."/>
            <person name="Birren B."/>
        </authorList>
    </citation>
    <scope>NUCLEOTIDE SEQUENCE [LARGE SCALE GENOMIC DNA]</scope>
    <source>
        <strain evidence="3">dnLKV9</strain>
    </source>
</reference>
<organism evidence="2 3">
    <name type="scientific">Bacteroides thetaiotaomicron dnLKV9</name>
    <dbReference type="NCBI Taxonomy" id="1235785"/>
    <lineage>
        <taxon>Bacteria</taxon>
        <taxon>Pseudomonadati</taxon>
        <taxon>Bacteroidota</taxon>
        <taxon>Bacteroidia</taxon>
        <taxon>Bacteroidales</taxon>
        <taxon>Bacteroidaceae</taxon>
        <taxon>Bacteroides</taxon>
    </lineage>
</organism>
<dbReference type="InterPro" id="IPR036116">
    <property type="entry name" value="FN3_sf"/>
</dbReference>
<dbReference type="Proteomes" id="UP000014207">
    <property type="component" value="Unassembled WGS sequence"/>
</dbReference>
<dbReference type="PROSITE" id="PS50853">
    <property type="entry name" value="FN3"/>
    <property type="match status" value="1"/>
</dbReference>
<dbReference type="SUPFAM" id="SSF49785">
    <property type="entry name" value="Galactose-binding domain-like"/>
    <property type="match status" value="1"/>
</dbReference>
<dbReference type="Gene3D" id="2.60.120.260">
    <property type="entry name" value="Galactose-binding domain-like"/>
    <property type="match status" value="1"/>
</dbReference>
<dbReference type="Gene3D" id="2.60.40.10">
    <property type="entry name" value="Immunoglobulins"/>
    <property type="match status" value="1"/>
</dbReference>
<evidence type="ECO:0000259" key="1">
    <source>
        <dbReference type="PROSITE" id="PS50853"/>
    </source>
</evidence>
<sequence length="301" mass="33307">MKRILFVVICILSGVYGLMSCSEDGNNYPFPSDITDIKATPGPGSITLSWTLPEDENLKYVEVNYTIPETGKVYRKQISTFASSLLVDNLLHRYGEIDFKIQTYNEGNTGGNVFTISAQAESALPTYSNPEVIPLNVSAMYTNAPFTTRPLSALIDGDVATFFHSQWQTPVALPHYIVIDLGKEFSAFSFKSTNSNRANDRSWKTLNVYGSTGYDPEAFFDGVKFVDGNSVDISKGGATLLASYTDLPGTVSTIYTSEIVQAKAPVRWVWFEVTETTDGIPYFALAELEIYKYTIMSPEDL</sequence>
<gene>
    <name evidence="2" type="ORF">C799_03547</name>
</gene>
<dbReference type="InterPro" id="IPR013783">
    <property type="entry name" value="Ig-like_fold"/>
</dbReference>
<feature type="domain" description="Fibronectin type-III" evidence="1">
    <location>
        <begin position="30"/>
        <end position="123"/>
    </location>
</feature>
<dbReference type="PATRIC" id="fig|1235785.3.peg.3580"/>
<dbReference type="Pfam" id="PF16323">
    <property type="entry name" value="DUF4959"/>
    <property type="match status" value="1"/>
</dbReference>
<comment type="caution">
    <text evidence="2">The sequence shown here is derived from an EMBL/GenBank/DDBJ whole genome shotgun (WGS) entry which is preliminary data.</text>
</comment>
<evidence type="ECO:0000313" key="3">
    <source>
        <dbReference type="Proteomes" id="UP000014207"/>
    </source>
</evidence>
<name>R9H7C8_BACT4</name>
<dbReference type="EMBL" id="ASSM01000010">
    <property type="protein sequence ID" value="EOR99665.1"/>
    <property type="molecule type" value="Genomic_DNA"/>
</dbReference>
<dbReference type="HOGENOM" id="CLU_079284_0_0_10"/>
<dbReference type="AlphaFoldDB" id="R9H7C8"/>